<feature type="compositionally biased region" description="Acidic residues" evidence="17">
    <location>
        <begin position="865"/>
        <end position="883"/>
    </location>
</feature>
<keyword evidence="8" id="KW-0732">Signal</keyword>
<keyword evidence="5" id="KW-0328">Glycosyltransferase</keyword>
<evidence type="ECO:0000256" key="14">
    <source>
        <dbReference type="ARBA" id="ARBA00048456"/>
    </source>
</evidence>
<feature type="compositionally biased region" description="Acidic residues" evidence="17">
    <location>
        <begin position="1087"/>
        <end position="1099"/>
    </location>
</feature>
<dbReference type="InterPro" id="IPR019787">
    <property type="entry name" value="Znf_PHD-finger"/>
</dbReference>
<organism evidence="20 21">
    <name type="scientific">Rotaria sordida</name>
    <dbReference type="NCBI Taxonomy" id="392033"/>
    <lineage>
        <taxon>Eukaryota</taxon>
        <taxon>Metazoa</taxon>
        <taxon>Spiralia</taxon>
        <taxon>Gnathifera</taxon>
        <taxon>Rotifera</taxon>
        <taxon>Eurotatoria</taxon>
        <taxon>Bdelloidea</taxon>
        <taxon>Philodinida</taxon>
        <taxon>Philodinidae</taxon>
        <taxon>Rotaria</taxon>
    </lineage>
</organism>
<dbReference type="GO" id="GO:0005788">
    <property type="term" value="C:endoplasmic reticulum lumen"/>
    <property type="evidence" value="ECO:0007669"/>
    <property type="project" value="UniProtKB-SubCell"/>
</dbReference>
<feature type="compositionally biased region" description="Basic residues" evidence="17">
    <location>
        <begin position="371"/>
        <end position="391"/>
    </location>
</feature>
<dbReference type="InterPro" id="IPR019786">
    <property type="entry name" value="Zinc_finger_PHD-type_CS"/>
</dbReference>
<dbReference type="Pfam" id="PF18403">
    <property type="entry name" value="Thioredoxin_15"/>
    <property type="match status" value="1"/>
</dbReference>
<protein>
    <recommendedName>
        <fullName evidence="22">PHD-type domain-containing protein</fullName>
    </recommendedName>
</protein>
<keyword evidence="11" id="KW-0862">Zinc</keyword>
<evidence type="ECO:0000259" key="18">
    <source>
        <dbReference type="PROSITE" id="PS50016"/>
    </source>
</evidence>
<feature type="compositionally biased region" description="Basic residues" evidence="17">
    <location>
        <begin position="518"/>
        <end position="532"/>
    </location>
</feature>
<dbReference type="Pfam" id="PF06427">
    <property type="entry name" value="UDP-g_GGTase"/>
    <property type="match status" value="1"/>
</dbReference>
<dbReference type="Proteomes" id="UP000663882">
    <property type="component" value="Unassembled WGS sequence"/>
</dbReference>
<dbReference type="CDD" id="cd06432">
    <property type="entry name" value="GT8_HUGT1_C_like"/>
    <property type="match status" value="1"/>
</dbReference>
<evidence type="ECO:0000256" key="11">
    <source>
        <dbReference type="ARBA" id="ARBA00022833"/>
    </source>
</evidence>
<feature type="coiled-coil region" evidence="16">
    <location>
        <begin position="666"/>
        <end position="693"/>
    </location>
</feature>
<dbReference type="GO" id="GO:0003980">
    <property type="term" value="F:UDP-glucose:glycoprotein glucosyltransferase activity"/>
    <property type="evidence" value="ECO:0007669"/>
    <property type="project" value="InterPro"/>
</dbReference>
<dbReference type="Pfam" id="PF18401">
    <property type="entry name" value="Thioredoxin_13"/>
    <property type="match status" value="1"/>
</dbReference>
<feature type="region of interest" description="Disordered" evidence="17">
    <location>
        <begin position="19"/>
        <end position="39"/>
    </location>
</feature>
<evidence type="ECO:0000256" key="12">
    <source>
        <dbReference type="ARBA" id="ARBA00023180"/>
    </source>
</evidence>
<evidence type="ECO:0000256" key="17">
    <source>
        <dbReference type="SAM" id="MobiDB-lite"/>
    </source>
</evidence>
<evidence type="ECO:0000313" key="20">
    <source>
        <dbReference type="EMBL" id="CAF1196883.1"/>
    </source>
</evidence>
<evidence type="ECO:0000256" key="8">
    <source>
        <dbReference type="ARBA" id="ARBA00022729"/>
    </source>
</evidence>
<feature type="compositionally biased region" description="Polar residues" evidence="17">
    <location>
        <begin position="474"/>
        <end position="490"/>
    </location>
</feature>
<dbReference type="Pfam" id="PF18404">
    <property type="entry name" value="Glyco_transf_24"/>
    <property type="match status" value="1"/>
</dbReference>
<evidence type="ECO:0000256" key="1">
    <source>
        <dbReference type="ARBA" id="ARBA00001913"/>
    </source>
</evidence>
<accession>A0A814W656</accession>
<keyword evidence="9 15" id="KW-0863">Zinc-finger</keyword>
<feature type="compositionally biased region" description="Polar residues" evidence="17">
    <location>
        <begin position="961"/>
        <end position="970"/>
    </location>
</feature>
<dbReference type="Gene3D" id="3.90.550.10">
    <property type="entry name" value="Spore Coat Polysaccharide Biosynthesis Protein SpsA, Chain A"/>
    <property type="match status" value="1"/>
</dbReference>
<evidence type="ECO:0000259" key="19">
    <source>
        <dbReference type="PROSITE" id="PS50089"/>
    </source>
</evidence>
<comment type="caution">
    <text evidence="20">The sequence shown here is derived from an EMBL/GenBank/DDBJ whole genome shotgun (WGS) entry which is preliminary data.</text>
</comment>
<dbReference type="InterPro" id="IPR011011">
    <property type="entry name" value="Znf_FYVE_PHD"/>
</dbReference>
<feature type="compositionally biased region" description="Basic and acidic residues" evidence="17">
    <location>
        <begin position="396"/>
        <end position="406"/>
    </location>
</feature>
<evidence type="ECO:0000313" key="21">
    <source>
        <dbReference type="Proteomes" id="UP000663882"/>
    </source>
</evidence>
<dbReference type="FunFam" id="3.90.550.10:FF:000004">
    <property type="entry name" value="UDP-glucose glycoprotein glucosyltransferase 1"/>
    <property type="match status" value="1"/>
</dbReference>
<dbReference type="EMBL" id="CAJNOO010001773">
    <property type="protein sequence ID" value="CAF1196883.1"/>
    <property type="molecule type" value="Genomic_DNA"/>
</dbReference>
<dbReference type="GO" id="GO:0008270">
    <property type="term" value="F:zinc ion binding"/>
    <property type="evidence" value="ECO:0007669"/>
    <property type="project" value="UniProtKB-KW"/>
</dbReference>
<comment type="cofactor">
    <cofactor evidence="1">
        <name>Ca(2+)</name>
        <dbReference type="ChEBI" id="CHEBI:29108"/>
    </cofactor>
</comment>
<keyword evidence="12" id="KW-0325">Glycoprotein</keyword>
<gene>
    <name evidence="20" type="ORF">RFH988_LOCUS24376</name>
</gene>
<sequence length="2815" mass="323909">MNEEKEEPILVAPNLIKEESMSSIPMDTHDGETTSNNVDSTLDEKEKNRLNYDQRRISLLNNPMYGVILCFLDKFRTHIDLQDYPLHLLEENLLSDQENISGRLIDFHITLLKRISLGKGAHRDKFVPIITKFAYRFDYDDGEHLKTNGYSQAEIDIKLRILKNLLETQFDHNQTFKTALLEKQSFEVRSQPFGRDRSGASYWLFMDSECFIRLFRENTDDERAWTNIAKDKDELENIIKILISDYIVRKKFTGWKFTHESLNSSEPSNEFEQHYISNSINVKKEEEAKQIKQTSPSLSPAAPIKTECKIIINPKKPLSPPLIKNEIQSDEESSNSGVKNGERSRIVSSEDTNDVTQEINNNQEDKILKSPTKKSRGRRKATNWNKKKRRTMSNTSKKDEHEHDIQISKTPTKGRKRKQLTDHEDEIQDIKKNDETSQDKDINQIPLDDESNYNEDLPIALRRSRRIRKAPTSELPSATSSPAKSVSQTPTKKKLTNGKCKTSSQTNIKISSQTSKTNGRRKGGGRRRRGRGNGKTSMNGCSSSDDEPQPSEDDDDYNSDDYLPDQKQVDELNDEDLLEEEDDEFIPRRSAKTVAKRHGQMNENNIEDLPTSSSSCCVCSKTDRPESLLLCDDCDDAYHLECLKPILLSVPDGDWYCPLCEHKRLCDNLIEKLIQLIKEHEELEIKRNQCMSKRSNRLANVMLNLDRMVKRSTKKRRTNGIVYSDEENEDEDEEQEQEEENDNDDNDDDDDDSVYGFKDDGSIDGEEKSKNRRDEQTGKLGVRSCRRKPQNYRFDEYDKKMKEAMIEAGVNGDEIDKDSDESSSEKKKKSPKKRAGYEKDEDFDVSDPKNDDEFAPEPNRSGESGSEEENYNDDDDDEESSDDDGWKGKRRSSSRKKSKSKSNRSKSRKSKNKSDDDDDDDDSLSETELSNIQTMDTTKSDTMNDTDLNEIGNDDRRRSTRTTAQKSYAKQQDDDDDEDDDDDDDDLLENGRPPPRRMRYKKRRGSDDSFVDDDDDYEKLARKRKIVKYGKSITRSSITDHIKKLVDEDEEPKEEKPAASPSQDQIPEEIDDVSKQQNKIPPKEYEEQQPSDDDDDFPDEQEIFKANGLLKLQNNLTGPKPTGFRPPFMAPTHSYQHAIVDPTARFAMIRPPVRPAINNGYPLNGLNNNNLDDDDDFPDEQEIFKANGLLKLQNNLTGPKPTGFRPPFMAPTHSYQHAIVDPTARFAMIRPPVRPAINNGYPLNGLNNNNLGENQQPNNEQTRMNYQKVLLIFILSIIGCYGIKNKFVSITLDAKWLDTPLHQEASEFLATQNPQDFWSLINDVSSFPVFTPDALATAENYHAELLSFCSQYLNIITNSLLHMALALRFYSPTVQMMRKMAHDTGMTRECSTFVDIHGVYTCNVDDIDNLIQSANERSKFLLPFDHHYPNHNNNIEQKSLVTVVLYGDFGNQYEFQPFHSKLVELSHNGKIDYVLRHNRGISIDDQRKVRLAGYGVELQIKSTEYKATDDSKIRDDQLNETTSQFNNEKQEEQLHGFIFSKLNELHPDKQTELNDFRTYLLDGSNPMTPLKAWQMQDLSLQCAYRALSEKTPEEAFNTLVELSQNFPSRARVLSKVKVDSSFRESHKSNQEQFRSNMEIEPGNSALFINSIQQSLDTIDLYVLLNILLNEGQMMERLHMIGLNKSHVRQLLTNELNIQTMSYVLDFRHPSILWLNDLEKDNQYSKWPSSYYDLLRNNFFGGLRTIRKNLYNLVIIIDPSEIDTLQDLMKNIEAYFVHELPIRIGLVFVTTNEYGINLYRAFRYLLKYNGNPKRALTFINELYKSQNTDVKQTFSKIAKYSGSLSSIFDETNPFENERHETNLYFEQSGLSRNLPHVLFNGNPLTSDELLPTSFDDVITTRMLKMQFDIQQQVYHGQLKDTDDIIEILNTKPNVVKRLNQRIFGQTPSMPTIYIDLSIINGQTNDILDSKKFQTLSVREQASVIMASMIYLGKKDELGQPLYPITLWIACNLDRPDGRQLFLNALTYLKSHTHARLGLLASFDSESQPGSHSITKAVYTAIRLLSPPIARTFIFKLLKDESVVEDLLAQRKTWSDVTVSGLSSQTLEHEIATFNDNIFQSHTIFIQHSLHLPRGSRLVLVNGRILGPLYDHEQFTEDDFILLDKHLSTTINDRLINIVNKLELSNNPSQLSDLLMRISSIISQNDKNSSPVQRKQTPRISSTSKAVLHLPAQRTDEPAFLFEAIIDPASRDGQRLLSLISALRQSINHDLIIYFNCKLQLSELPLKSFYRYVYDTNLEKMPSAVFHYVPETPILTLGMVTPESWMVEPVTSLYDLDNIHLEDVPIGINGNFELQYLLIEGQCFDETQSYPRGLQLILGTNKTKNIFDTIVMANLGYFQLKAYPGVWYLNLREGRSDEIYTIASHDNTDSSTRTSQPVLIAIRSFDARWIKVYVGRKSGKENEKLLEDSSDDTPSNSGSIWDSFSFGSSPSSSSSSSTKIDDITDDTINIFSVASGHLYERLLRIMMISVLKNTKKSVKFWFLKNFLSPSFTSFLPYYAKNYNFTYELVQYKWPKWLTVYPTEKQRIIWGYKILFLDVLFPLDLKKVIFVDADQVVRADLAELRDLDLHGAPYGYVPFCDNRREMEGYRFWKSGYWASHLGHRRYHISALYVIDLKKFRKIAAGDRLRGQYYGLSQDPNSLSNLDQDLPNNMIHQVNIYSLPEEWLWCETWCDDESKKRAKTIDLCNNPQTKEPKLTAATRIIAEWADYDQEIKTLMAQWEEEGKPNLLLTTSTTNTMNVDDGDQTHSINIHDPTEL</sequence>
<dbReference type="InterPro" id="IPR040692">
    <property type="entry name" value="UGGT_TRXL_3"/>
</dbReference>
<comment type="similarity">
    <text evidence="4">Belongs to the glycosyltransferase 8 family.</text>
</comment>
<dbReference type="SUPFAM" id="SSF57903">
    <property type="entry name" value="FYVE/PHD zinc finger"/>
    <property type="match status" value="1"/>
</dbReference>
<dbReference type="Pfam" id="PF18400">
    <property type="entry name" value="Thioredoxin_12"/>
    <property type="match status" value="1"/>
</dbReference>
<feature type="region of interest" description="Disordered" evidence="17">
    <location>
        <begin position="2793"/>
        <end position="2815"/>
    </location>
</feature>
<dbReference type="CDD" id="cd15543">
    <property type="entry name" value="PHD_RSF1"/>
    <property type="match status" value="1"/>
</dbReference>
<dbReference type="InterPro" id="IPR040694">
    <property type="entry name" value="UGGT_TRXL_2"/>
</dbReference>
<feature type="compositionally biased region" description="Acidic residues" evidence="17">
    <location>
        <begin position="544"/>
        <end position="563"/>
    </location>
</feature>
<name>A0A814W656_9BILA</name>
<feature type="compositionally biased region" description="Acidic residues" evidence="17">
    <location>
        <begin position="973"/>
        <end position="988"/>
    </location>
</feature>
<dbReference type="InterPro" id="IPR040525">
    <property type="entry name" value="UGGT_TRXL_4"/>
</dbReference>
<feature type="compositionally biased region" description="Basic and acidic residues" evidence="17">
    <location>
        <begin position="793"/>
        <end position="805"/>
    </location>
</feature>
<evidence type="ECO:0000256" key="13">
    <source>
        <dbReference type="ARBA" id="ARBA00045874"/>
    </source>
</evidence>
<dbReference type="GO" id="GO:0036503">
    <property type="term" value="P:ERAD pathway"/>
    <property type="evidence" value="ECO:0007669"/>
    <property type="project" value="TreeGrafter"/>
</dbReference>
<dbReference type="InterPro" id="IPR013083">
    <property type="entry name" value="Znf_RING/FYVE/PHD"/>
</dbReference>
<dbReference type="PROSITE" id="PS50089">
    <property type="entry name" value="ZF_RING_2"/>
    <property type="match status" value="1"/>
</dbReference>
<dbReference type="InterPro" id="IPR040693">
    <property type="entry name" value="UGGT_TRXL_1"/>
</dbReference>
<evidence type="ECO:0000256" key="7">
    <source>
        <dbReference type="ARBA" id="ARBA00022723"/>
    </source>
</evidence>
<evidence type="ECO:0000256" key="4">
    <source>
        <dbReference type="ARBA" id="ARBA00006351"/>
    </source>
</evidence>
<reference evidence="20" key="1">
    <citation type="submission" date="2021-02" db="EMBL/GenBank/DDBJ databases">
        <authorList>
            <person name="Nowell W R."/>
        </authorList>
    </citation>
    <scope>NUCLEOTIDE SEQUENCE</scope>
</reference>
<feature type="compositionally biased region" description="Polar residues" evidence="17">
    <location>
        <begin position="346"/>
        <end position="362"/>
    </location>
</feature>
<dbReference type="OrthoDB" id="27683at2759"/>
<feature type="domain" description="RING-type" evidence="19">
    <location>
        <begin position="616"/>
        <end position="661"/>
    </location>
</feature>
<dbReference type="Pfam" id="PF18402">
    <property type="entry name" value="Thioredoxin_14"/>
    <property type="match status" value="1"/>
</dbReference>
<feature type="compositionally biased region" description="Basic and acidic residues" evidence="17">
    <location>
        <begin position="757"/>
        <end position="777"/>
    </location>
</feature>
<dbReference type="InterPro" id="IPR001965">
    <property type="entry name" value="Znf_PHD"/>
</dbReference>
<evidence type="ECO:0000256" key="10">
    <source>
        <dbReference type="ARBA" id="ARBA00022824"/>
    </source>
</evidence>
<dbReference type="GO" id="GO:0018279">
    <property type="term" value="P:protein N-linked glycosylation via asparagine"/>
    <property type="evidence" value="ECO:0007669"/>
    <property type="project" value="TreeGrafter"/>
</dbReference>
<feature type="domain" description="PHD-type" evidence="18">
    <location>
        <begin position="613"/>
        <end position="663"/>
    </location>
</feature>
<dbReference type="InterPro" id="IPR009448">
    <property type="entry name" value="UDP-g_GGtrans"/>
</dbReference>
<evidence type="ECO:0000256" key="5">
    <source>
        <dbReference type="ARBA" id="ARBA00022676"/>
    </source>
</evidence>
<keyword evidence="16" id="KW-0175">Coiled coil</keyword>
<dbReference type="InterPro" id="IPR040497">
    <property type="entry name" value="Glyco_transf_24"/>
</dbReference>
<evidence type="ECO:0000256" key="15">
    <source>
        <dbReference type="PROSITE-ProRule" id="PRU00175"/>
    </source>
</evidence>
<evidence type="ECO:0000256" key="3">
    <source>
        <dbReference type="ARBA" id="ARBA00004922"/>
    </source>
</evidence>
<dbReference type="InterPro" id="IPR001841">
    <property type="entry name" value="Znf_RING"/>
</dbReference>
<dbReference type="SUPFAM" id="SSF53448">
    <property type="entry name" value="Nucleotide-diphospho-sugar transferases"/>
    <property type="match status" value="1"/>
</dbReference>
<feature type="compositionally biased region" description="Basic residues" evidence="17">
    <location>
        <begin position="888"/>
        <end position="911"/>
    </location>
</feature>
<dbReference type="InterPro" id="IPR029044">
    <property type="entry name" value="Nucleotide-diphossugar_trans"/>
</dbReference>
<feature type="compositionally biased region" description="Acidic residues" evidence="17">
    <location>
        <begin position="724"/>
        <end position="753"/>
    </location>
</feature>
<feature type="compositionally biased region" description="Basic and acidic residues" evidence="17">
    <location>
        <begin position="428"/>
        <end position="442"/>
    </location>
</feature>
<feature type="compositionally biased region" description="Polar residues" evidence="17">
    <location>
        <begin position="926"/>
        <end position="946"/>
    </location>
</feature>
<evidence type="ECO:0000256" key="6">
    <source>
        <dbReference type="ARBA" id="ARBA00022679"/>
    </source>
</evidence>
<evidence type="ECO:0000256" key="9">
    <source>
        <dbReference type="ARBA" id="ARBA00022771"/>
    </source>
</evidence>
<comment type="function">
    <text evidence="13">Recognizes glycoproteins with minor folding defects. Reglucosylates single N-glycans near the misfolded part of the protein, thus providing quality control for protein folding in the endoplasmic reticulum. Reglucosylated proteins are recognized by calreticulin for recycling to the endoplasmic reticulum and refolding or degradation.</text>
</comment>
<comment type="catalytic activity">
    <reaction evidence="14">
        <text>N(4)-(alpha-D-Man-(1-&gt;2)-alpha-D-Man-(1-&gt;2)-alpha-D-Man-(1-&gt;3)-[alpha-D-Man-(1-&gt;2)-alpha-D-Man-(1-&gt;3)-[alpha-D-Man-(1-&gt;2)-alpha-D-Man-(1-&gt;6)]-alpha-D-Man-(1-&gt;6)]-beta-D-Man-(1-&gt;4)-beta-D-GlcNAc-(1-&gt;4)-beta-D-GlcNAc)-L-asparaginyl-[protein] (N-glucan mannose isomer 9A1,2,3B1,2,3) + UDP-alpha-D-glucose = N(4)-(alpha-D-Glc-(1-&gt;3)-alpha-D-Man-(1-&gt;2)-alpha-D-Man-(1-&gt;2)-alpha-D-Man-(1-&gt;3)-[alpha-D-Man-(1-&gt;2)-alpha-D-Man-(1-&gt;3)-[alpha-D-Man-(1-&gt;2)-alpha-D-Man-(1-&gt;6)]-alpha-D-Man-(1-&gt;6)]-beta-D-Man-(1-&gt;4)-beta-D-GlcNAc-(1-&gt;4)-beta-D-GlcNAc)-L-asparaginyl-[protein] + UDP + H(+)</text>
        <dbReference type="Rhea" id="RHEA:61304"/>
        <dbReference type="Rhea" id="RHEA-COMP:14356"/>
        <dbReference type="Rhea" id="RHEA-COMP:14357"/>
        <dbReference type="ChEBI" id="CHEBI:15378"/>
        <dbReference type="ChEBI" id="CHEBI:58223"/>
        <dbReference type="ChEBI" id="CHEBI:58885"/>
        <dbReference type="ChEBI" id="CHEBI:59080"/>
        <dbReference type="ChEBI" id="CHEBI:139493"/>
    </reaction>
</comment>
<dbReference type="PROSITE" id="PS50016">
    <property type="entry name" value="ZF_PHD_2"/>
    <property type="match status" value="1"/>
</dbReference>
<evidence type="ECO:0000256" key="16">
    <source>
        <dbReference type="SAM" id="Coils"/>
    </source>
</evidence>
<comment type="subcellular location">
    <subcellularLocation>
        <location evidence="2">Endoplasmic reticulum lumen</location>
    </subcellularLocation>
</comment>
<feature type="compositionally biased region" description="Polar residues" evidence="17">
    <location>
        <begin position="499"/>
        <end position="517"/>
    </location>
</feature>
<feature type="compositionally biased region" description="Acidic residues" evidence="17">
    <location>
        <begin position="813"/>
        <end position="822"/>
    </location>
</feature>
<dbReference type="GO" id="GO:0051082">
    <property type="term" value="F:unfolded protein binding"/>
    <property type="evidence" value="ECO:0007669"/>
    <property type="project" value="TreeGrafter"/>
</dbReference>
<dbReference type="UniPathway" id="UPA00378"/>
<keyword evidence="7" id="KW-0479">Metal-binding</keyword>
<evidence type="ECO:0008006" key="22">
    <source>
        <dbReference type="Google" id="ProtNLM"/>
    </source>
</evidence>
<dbReference type="Pfam" id="PF00628">
    <property type="entry name" value="PHD"/>
    <property type="match status" value="1"/>
</dbReference>
<dbReference type="PANTHER" id="PTHR11226">
    <property type="entry name" value="UDP-GLUCOSE GLYCOPROTEIN:GLUCOSYLTRANSFERASE"/>
    <property type="match status" value="1"/>
</dbReference>
<evidence type="ECO:0000256" key="2">
    <source>
        <dbReference type="ARBA" id="ARBA00004319"/>
    </source>
</evidence>
<keyword evidence="6" id="KW-0808">Transferase</keyword>
<feature type="compositionally biased region" description="Acidic residues" evidence="17">
    <location>
        <begin position="915"/>
        <end position="925"/>
    </location>
</feature>
<dbReference type="SMART" id="SM00249">
    <property type="entry name" value="PHD"/>
    <property type="match status" value="1"/>
</dbReference>
<dbReference type="PANTHER" id="PTHR11226:SF0">
    <property type="entry name" value="UDP-GLUCOSE:GLYCOPROTEIN GLUCOSYLTRANSFERASE"/>
    <property type="match status" value="1"/>
</dbReference>
<keyword evidence="10" id="KW-0256">Endoplasmic reticulum</keyword>
<comment type="pathway">
    <text evidence="3">Protein modification; protein glycosylation.</text>
</comment>
<feature type="region of interest" description="Disordered" evidence="17">
    <location>
        <begin position="716"/>
        <end position="1099"/>
    </location>
</feature>
<dbReference type="PROSITE" id="PS01359">
    <property type="entry name" value="ZF_PHD_1"/>
    <property type="match status" value="1"/>
</dbReference>
<feature type="compositionally biased region" description="Basic residues" evidence="17">
    <location>
        <begin position="994"/>
        <end position="1004"/>
    </location>
</feature>
<feature type="region of interest" description="Disordered" evidence="17">
    <location>
        <begin position="315"/>
        <end position="564"/>
    </location>
</feature>
<dbReference type="Gene3D" id="3.30.40.10">
    <property type="entry name" value="Zinc/RING finger domain, C3HC4 (zinc finger)"/>
    <property type="match status" value="1"/>
</dbReference>
<proteinExistence type="inferred from homology"/>